<dbReference type="Proteomes" id="UP000756921">
    <property type="component" value="Unassembled WGS sequence"/>
</dbReference>
<evidence type="ECO:0000313" key="3">
    <source>
        <dbReference type="Proteomes" id="UP000756921"/>
    </source>
</evidence>
<proteinExistence type="predicted"/>
<sequence length="161" mass="16982">MCISPMSGRADLPQGPGSHLSRKVGGPCSAQHSLHQGASGRLRAAGPGVQRDAKIGSAGRHSPVQRRRNIGHDTALHGATRHGSTIQQTGTAMFHLGGTHRRPMQRPAERIKSGHARRQRGARRVDGQRAVAAASDDSRGCGWCRYLGGGGGGSGARMRWC</sequence>
<keyword evidence="3" id="KW-1185">Reference proteome</keyword>
<feature type="region of interest" description="Disordered" evidence="1">
    <location>
        <begin position="97"/>
        <end position="117"/>
    </location>
</feature>
<dbReference type="EMBL" id="WJXW01000007">
    <property type="protein sequence ID" value="KAF9734377.1"/>
    <property type="molecule type" value="Genomic_DNA"/>
</dbReference>
<reference evidence="2" key="1">
    <citation type="journal article" date="2020" name="Mol. Plant Microbe Interact.">
        <title>Genome Sequence of the Biocontrol Agent Coniothyrium minitans strain Conio (IMI 134523).</title>
        <authorList>
            <person name="Patel D."/>
            <person name="Shittu T.A."/>
            <person name="Baroncelli R."/>
            <person name="Muthumeenakshi S."/>
            <person name="Osborne T.H."/>
            <person name="Janganan T.K."/>
            <person name="Sreenivasaprasad S."/>
        </authorList>
    </citation>
    <scope>NUCLEOTIDE SEQUENCE</scope>
    <source>
        <strain evidence="2">Conio</strain>
    </source>
</reference>
<feature type="region of interest" description="Disordered" evidence="1">
    <location>
        <begin position="1"/>
        <end position="67"/>
    </location>
</feature>
<organism evidence="2 3">
    <name type="scientific">Paraphaeosphaeria minitans</name>
    <dbReference type="NCBI Taxonomy" id="565426"/>
    <lineage>
        <taxon>Eukaryota</taxon>
        <taxon>Fungi</taxon>
        <taxon>Dikarya</taxon>
        <taxon>Ascomycota</taxon>
        <taxon>Pezizomycotina</taxon>
        <taxon>Dothideomycetes</taxon>
        <taxon>Pleosporomycetidae</taxon>
        <taxon>Pleosporales</taxon>
        <taxon>Massarineae</taxon>
        <taxon>Didymosphaeriaceae</taxon>
        <taxon>Paraphaeosphaeria</taxon>
    </lineage>
</organism>
<protein>
    <submittedName>
        <fullName evidence="2">Uncharacterized protein</fullName>
    </submittedName>
</protein>
<comment type="caution">
    <text evidence="2">The sequence shown here is derived from an EMBL/GenBank/DDBJ whole genome shotgun (WGS) entry which is preliminary data.</text>
</comment>
<evidence type="ECO:0000313" key="2">
    <source>
        <dbReference type="EMBL" id="KAF9734377.1"/>
    </source>
</evidence>
<dbReference type="AlphaFoldDB" id="A0A9P6KPS6"/>
<name>A0A9P6KPS6_9PLEO</name>
<evidence type="ECO:0000256" key="1">
    <source>
        <dbReference type="SAM" id="MobiDB-lite"/>
    </source>
</evidence>
<gene>
    <name evidence="2" type="ORF">PMIN01_07280</name>
</gene>
<accession>A0A9P6KPS6</accession>